<comment type="similarity">
    <text evidence="3 4">In the N-terminal section; belongs to the HFCD (homo-oligomeric flavin containing Cys decarboxylase) superfamily.</text>
</comment>
<sequence>MMNILLIVSGGIAAYKSIDLSSSLVKKGYDVRVILTENAKNFVTELPFQILTKNRVYTSTFDELNENEIQHIDLTKWADKIIVAPATANIISKFSCGIADDLATSLMLAVQDVTKVYIVPAMNTVMYNNPIIKENISKLLKLGFNFVEPDSGLLACGDVGKGKFPTVEKIEKAIFSEVQLDLKGKKVLVTAGPTKEFIDPFRCLTNPSTGKMGIAIANEFKKRGAEVILVSSVKNDTILNGIKVLDVVSTKDMFEAVKNNFKDCDYIVKAAAVSDYTPVLVFDKKVKKQDGNLTMEFERTQDILKYVGENKTEEQIVVGFAAETNDLLAYAREKIVKKNLDYIVANDISQKDIGFGSDNNEVCIIDKFNNITKIDKSSKTNIAKEIVDTITK</sequence>
<dbReference type="GO" id="GO:0004632">
    <property type="term" value="F:phosphopantothenate--cysteine ligase activity"/>
    <property type="evidence" value="ECO:0007669"/>
    <property type="project" value="UniProtKB-UniRule"/>
</dbReference>
<keyword evidence="3" id="KW-0479">Metal-binding</keyword>
<comment type="catalytic activity">
    <reaction evidence="3 4">
        <text>(R)-4'-phosphopantothenate + L-cysteine + CTP = N-[(R)-4-phosphopantothenoyl]-L-cysteine + CMP + diphosphate + H(+)</text>
        <dbReference type="Rhea" id="RHEA:19397"/>
        <dbReference type="ChEBI" id="CHEBI:10986"/>
        <dbReference type="ChEBI" id="CHEBI:15378"/>
        <dbReference type="ChEBI" id="CHEBI:33019"/>
        <dbReference type="ChEBI" id="CHEBI:35235"/>
        <dbReference type="ChEBI" id="CHEBI:37563"/>
        <dbReference type="ChEBI" id="CHEBI:59458"/>
        <dbReference type="ChEBI" id="CHEBI:60377"/>
        <dbReference type="EC" id="6.3.2.5"/>
    </reaction>
</comment>
<evidence type="ECO:0000313" key="8">
    <source>
        <dbReference type="Proteomes" id="UP001212217"/>
    </source>
</evidence>
<feature type="active site" description="Proton donor" evidence="3">
    <location>
        <position position="156"/>
    </location>
</feature>
<proteinExistence type="inferred from homology"/>
<dbReference type="HAMAP" id="MF_02225">
    <property type="entry name" value="CoaBC"/>
    <property type="match status" value="1"/>
</dbReference>
<dbReference type="PANTHER" id="PTHR14359">
    <property type="entry name" value="HOMO-OLIGOMERIC FLAVIN CONTAINING CYS DECARBOXYLASE FAMILY"/>
    <property type="match status" value="1"/>
</dbReference>
<reference evidence="7" key="1">
    <citation type="submission" date="2023-08" db="EMBL/GenBank/DDBJ databases">
        <title>Dental plaque isolates bound by oral lectin ZG16B.</title>
        <authorList>
            <person name="Ghosh S."/>
        </authorList>
    </citation>
    <scope>NUCLEOTIDE SEQUENCE</scope>
    <source>
        <strain evidence="7">DP3_5B</strain>
    </source>
</reference>
<dbReference type="InterPro" id="IPR035929">
    <property type="entry name" value="CoaB-like_sf"/>
</dbReference>
<keyword evidence="3 4" id="KW-0285">Flavoprotein</keyword>
<feature type="domain" description="DNA/pantothenate metabolism flavoprotein C-terminal" evidence="6">
    <location>
        <begin position="182"/>
        <end position="391"/>
    </location>
</feature>
<comment type="cofactor">
    <cofactor evidence="3">
        <name>FMN</name>
        <dbReference type="ChEBI" id="CHEBI:58210"/>
    </cofactor>
    <text evidence="3">Binds 1 FMN per subunit.</text>
</comment>
<feature type="binding site" evidence="3">
    <location>
        <position position="338"/>
    </location>
    <ligand>
        <name>CTP</name>
        <dbReference type="ChEBI" id="CHEBI:37563"/>
    </ligand>
</feature>
<feature type="region of interest" description="Phosphopantothenoylcysteine decarboxylase" evidence="3">
    <location>
        <begin position="1"/>
        <end position="186"/>
    </location>
</feature>
<dbReference type="EMBL" id="JAQMFS010000057">
    <property type="protein sequence ID" value="MDB6186061.1"/>
    <property type="molecule type" value="Genomic_DNA"/>
</dbReference>
<evidence type="ECO:0000259" key="5">
    <source>
        <dbReference type="Pfam" id="PF02441"/>
    </source>
</evidence>
<feature type="binding site" evidence="3">
    <location>
        <position position="320"/>
    </location>
    <ligand>
        <name>CTP</name>
        <dbReference type="ChEBI" id="CHEBI:37563"/>
    </ligand>
</feature>
<dbReference type="InterPro" id="IPR003382">
    <property type="entry name" value="Flavoprotein"/>
</dbReference>
<dbReference type="InterPro" id="IPR007085">
    <property type="entry name" value="DNA/pantothenate-metab_flavo_C"/>
</dbReference>
<keyword evidence="1 3" id="KW-0210">Decarboxylase</keyword>
<dbReference type="RefSeq" id="WP_271987369.1">
    <property type="nucleotide sequence ID" value="NZ_JAQMFS010000057.1"/>
</dbReference>
<name>A0AAW6B3R1_9BACL</name>
<dbReference type="Pfam" id="PF02441">
    <property type="entry name" value="Flavoprotein"/>
    <property type="match status" value="1"/>
</dbReference>
<keyword evidence="3 4" id="KW-0436">Ligase</keyword>
<dbReference type="InterPro" id="IPR005252">
    <property type="entry name" value="CoaBC"/>
</dbReference>
<evidence type="ECO:0000259" key="6">
    <source>
        <dbReference type="Pfam" id="PF04127"/>
    </source>
</evidence>
<dbReference type="GO" id="GO:0015937">
    <property type="term" value="P:coenzyme A biosynthetic process"/>
    <property type="evidence" value="ECO:0007669"/>
    <property type="project" value="UniProtKB-UniRule"/>
</dbReference>
<comment type="function">
    <text evidence="3">Catalyzes two sequential steps in the biosynthesis of coenzyme A. In the first step cysteine is conjugated to 4'-phosphopantothenate to form 4-phosphopantothenoylcysteine. In the second step the latter compound is decarboxylated to form 4'-phosphopantotheine.</text>
</comment>
<feature type="binding site" evidence="3">
    <location>
        <position position="285"/>
    </location>
    <ligand>
        <name>CTP</name>
        <dbReference type="ChEBI" id="CHEBI:37563"/>
    </ligand>
</feature>
<comment type="caution">
    <text evidence="3">Lacks conserved residue(s) required for the propagation of feature annotation.</text>
</comment>
<feature type="binding site" evidence="3">
    <location>
        <position position="334"/>
    </location>
    <ligand>
        <name>CTP</name>
        <dbReference type="ChEBI" id="CHEBI:37563"/>
    </ligand>
</feature>
<evidence type="ECO:0000313" key="7">
    <source>
        <dbReference type="EMBL" id="MDB6186061.1"/>
    </source>
</evidence>
<dbReference type="SUPFAM" id="SSF52507">
    <property type="entry name" value="Homo-oligomeric flavin-containing Cys decarboxylases, HFCD"/>
    <property type="match status" value="1"/>
</dbReference>
<keyword evidence="3" id="KW-0460">Magnesium</keyword>
<keyword evidence="3" id="KW-0511">Multifunctional enzyme</keyword>
<dbReference type="EC" id="4.1.1.36" evidence="3"/>
<dbReference type="GO" id="GO:0004633">
    <property type="term" value="F:phosphopantothenoylcysteine decarboxylase activity"/>
    <property type="evidence" value="ECO:0007669"/>
    <property type="project" value="UniProtKB-UniRule"/>
</dbReference>
<comment type="function">
    <text evidence="4">Catalyzes two steps in the biosynthesis of coenzyme A. In the first step cysteine is conjugated to 4'-phosphopantothenate to form 4-phosphopantothenoylcysteine, in the latter compound is decarboxylated to form 4'-phosphopantotheine.</text>
</comment>
<comment type="caution">
    <text evidence="7">The sequence shown here is derived from an EMBL/GenBank/DDBJ whole genome shotgun (WGS) entry which is preliminary data.</text>
</comment>
<dbReference type="AlphaFoldDB" id="A0AAW6B3R1"/>
<dbReference type="InterPro" id="IPR036551">
    <property type="entry name" value="Flavin_trans-like"/>
</dbReference>
<comment type="similarity">
    <text evidence="3 4">In the C-terminal section; belongs to the PPC synthetase family.</text>
</comment>
<dbReference type="Proteomes" id="UP001212217">
    <property type="component" value="Unassembled WGS sequence"/>
</dbReference>
<keyword evidence="3 4" id="KW-0288">FMN</keyword>
<dbReference type="NCBIfam" id="TIGR00521">
    <property type="entry name" value="coaBC_dfp"/>
    <property type="match status" value="1"/>
</dbReference>
<accession>A0AAW6B3R1</accession>
<feature type="binding site" evidence="3">
    <location>
        <position position="275"/>
    </location>
    <ligand>
        <name>CTP</name>
        <dbReference type="ChEBI" id="CHEBI:37563"/>
    </ligand>
</feature>
<dbReference type="GO" id="GO:0046872">
    <property type="term" value="F:metal ion binding"/>
    <property type="evidence" value="ECO:0007669"/>
    <property type="project" value="UniProtKB-KW"/>
</dbReference>
<dbReference type="Gene3D" id="3.40.50.10300">
    <property type="entry name" value="CoaB-like"/>
    <property type="match status" value="1"/>
</dbReference>
<dbReference type="EC" id="6.3.2.5" evidence="3"/>
<protein>
    <recommendedName>
        <fullName evidence="3">Coenzyme A biosynthesis bifunctional protein CoaBC</fullName>
    </recommendedName>
    <alternativeName>
        <fullName evidence="3">DNA/pantothenate metabolism flavoprotein</fullName>
    </alternativeName>
    <alternativeName>
        <fullName evidence="3">Phosphopantothenoylcysteine synthetase/decarboxylase</fullName>
        <shortName evidence="3">PPCS-PPCDC</shortName>
    </alternativeName>
    <domain>
        <recommendedName>
            <fullName evidence="3">Phosphopantothenoylcysteine decarboxylase</fullName>
            <shortName evidence="3">PPC decarboxylase</shortName>
            <shortName evidence="3">PPC-DC</shortName>
            <ecNumber evidence="3">4.1.1.36</ecNumber>
        </recommendedName>
        <alternativeName>
            <fullName evidence="3">CoaC</fullName>
        </alternativeName>
    </domain>
    <domain>
        <recommendedName>
            <fullName evidence="3">Phosphopantothenate--cysteine ligase</fullName>
            <ecNumber evidence="3">6.3.2.5</ecNumber>
        </recommendedName>
        <alternativeName>
            <fullName evidence="3">CoaB</fullName>
        </alternativeName>
        <alternativeName>
            <fullName evidence="3">Phosphopantothenoylcysteine synthetase</fullName>
            <shortName evidence="3">PPC synthetase</shortName>
            <shortName evidence="3">PPC-S</shortName>
        </alternativeName>
    </domain>
</protein>
<evidence type="ECO:0000256" key="2">
    <source>
        <dbReference type="ARBA" id="ARBA00023239"/>
    </source>
</evidence>
<dbReference type="SUPFAM" id="SSF102645">
    <property type="entry name" value="CoaB-like"/>
    <property type="match status" value="1"/>
</dbReference>
<evidence type="ECO:0000256" key="3">
    <source>
        <dbReference type="HAMAP-Rule" id="MF_02225"/>
    </source>
</evidence>
<dbReference type="GO" id="GO:0015941">
    <property type="term" value="P:pantothenate catabolic process"/>
    <property type="evidence" value="ECO:0007669"/>
    <property type="project" value="InterPro"/>
</dbReference>
<comment type="pathway">
    <text evidence="3 4">Cofactor biosynthesis; coenzyme A biosynthesis; CoA from (R)-pantothenate: step 3/5.</text>
</comment>
<dbReference type="PANTHER" id="PTHR14359:SF6">
    <property type="entry name" value="PHOSPHOPANTOTHENOYLCYSTEINE DECARBOXYLASE"/>
    <property type="match status" value="1"/>
</dbReference>
<comment type="pathway">
    <text evidence="3 4">Cofactor biosynthesis; coenzyme A biosynthesis; CoA from (R)-pantothenate: step 2/5.</text>
</comment>
<gene>
    <name evidence="3 7" type="primary">coaBC</name>
    <name evidence="7" type="ORF">PNO30_04595</name>
</gene>
<keyword evidence="2 3" id="KW-0456">Lyase</keyword>
<dbReference type="Gene3D" id="3.40.50.1950">
    <property type="entry name" value="Flavin prenyltransferase-like"/>
    <property type="match status" value="1"/>
</dbReference>
<evidence type="ECO:0000256" key="1">
    <source>
        <dbReference type="ARBA" id="ARBA00022793"/>
    </source>
</evidence>
<feature type="domain" description="Flavoprotein" evidence="5">
    <location>
        <begin position="2"/>
        <end position="175"/>
    </location>
</feature>
<dbReference type="Pfam" id="PF04127">
    <property type="entry name" value="DFP"/>
    <property type="match status" value="1"/>
</dbReference>
<evidence type="ECO:0000256" key="4">
    <source>
        <dbReference type="RuleBase" id="RU364078"/>
    </source>
</evidence>
<dbReference type="GO" id="GO:0010181">
    <property type="term" value="F:FMN binding"/>
    <property type="evidence" value="ECO:0007669"/>
    <property type="project" value="UniProtKB-UniRule"/>
</dbReference>
<comment type="catalytic activity">
    <reaction evidence="3 4">
        <text>N-[(R)-4-phosphopantothenoyl]-L-cysteine + H(+) = (R)-4'-phosphopantetheine + CO2</text>
        <dbReference type="Rhea" id="RHEA:16793"/>
        <dbReference type="ChEBI" id="CHEBI:15378"/>
        <dbReference type="ChEBI" id="CHEBI:16526"/>
        <dbReference type="ChEBI" id="CHEBI:59458"/>
        <dbReference type="ChEBI" id="CHEBI:61723"/>
        <dbReference type="EC" id="4.1.1.36"/>
    </reaction>
</comment>
<comment type="cofactor">
    <cofactor evidence="3">
        <name>Mg(2+)</name>
        <dbReference type="ChEBI" id="CHEBI:18420"/>
    </cofactor>
</comment>
<dbReference type="GO" id="GO:0071513">
    <property type="term" value="C:phosphopantothenoylcysteine decarboxylase complex"/>
    <property type="evidence" value="ECO:0007669"/>
    <property type="project" value="TreeGrafter"/>
</dbReference>
<organism evidence="7 8">
    <name type="scientific">Gemella haemolysans</name>
    <dbReference type="NCBI Taxonomy" id="1379"/>
    <lineage>
        <taxon>Bacteria</taxon>
        <taxon>Bacillati</taxon>
        <taxon>Bacillota</taxon>
        <taxon>Bacilli</taxon>
        <taxon>Bacillales</taxon>
        <taxon>Gemellaceae</taxon>
        <taxon>Gemella</taxon>
    </lineage>
</organism>
<feature type="region of interest" description="Phosphopantothenate--cysteine ligase" evidence="3">
    <location>
        <begin position="187"/>
        <end position="392"/>
    </location>
</feature>